<sequence length="73" mass="7610">MLKKSILLMLLIMAVAVLAAGCVSPVGNETPTATPTETTPMTTEVTPTETMTMETTPTEMMTMAATGAPGYQT</sequence>
<name>A0A498H3E2_9EURY</name>
<gene>
    <name evidence="1" type="ORF">ABH15_00900</name>
</gene>
<evidence type="ECO:0000313" key="2">
    <source>
        <dbReference type="Proteomes" id="UP000290932"/>
    </source>
</evidence>
<dbReference type="PROSITE" id="PS51257">
    <property type="entry name" value="PROKAR_LIPOPROTEIN"/>
    <property type="match status" value="1"/>
</dbReference>
<proteinExistence type="predicted"/>
<organism evidence="1 2">
    <name type="scientific">Methanoculleus taiwanensis</name>
    <dbReference type="NCBI Taxonomy" id="1550565"/>
    <lineage>
        <taxon>Archaea</taxon>
        <taxon>Methanobacteriati</taxon>
        <taxon>Methanobacteriota</taxon>
        <taxon>Stenosarchaea group</taxon>
        <taxon>Methanomicrobia</taxon>
        <taxon>Methanomicrobiales</taxon>
        <taxon>Methanomicrobiaceae</taxon>
        <taxon>Methanoculleus</taxon>
    </lineage>
</organism>
<dbReference type="AlphaFoldDB" id="A0A498H3E2"/>
<dbReference type="RefSeq" id="WP_128692489.1">
    <property type="nucleotide sequence ID" value="NZ_LHQS01000001.1"/>
</dbReference>
<evidence type="ECO:0000313" key="1">
    <source>
        <dbReference type="EMBL" id="RXE56765.1"/>
    </source>
</evidence>
<accession>A0A498H3E2</accession>
<protein>
    <submittedName>
        <fullName evidence="1">Uncharacterized protein</fullName>
    </submittedName>
</protein>
<reference evidence="1 2" key="1">
    <citation type="journal article" date="2015" name="Int. J. Syst. Evol. Microbiol.">
        <title>Methanoculleus taiwanensis sp. nov., a methanogen isolated from deep marine sediment at the deformation front area near Taiwan.</title>
        <authorList>
            <person name="Weng C.Y."/>
            <person name="Chen S.C."/>
            <person name="Lai M.C."/>
            <person name="Wu S.Y."/>
            <person name="Lin S."/>
            <person name="Yang T.F."/>
            <person name="Chen P.C."/>
        </authorList>
    </citation>
    <scope>NUCLEOTIDE SEQUENCE [LARGE SCALE GENOMIC DNA]</scope>
    <source>
        <strain evidence="1 2">CYW4</strain>
    </source>
</reference>
<dbReference type="EMBL" id="LHQS01000001">
    <property type="protein sequence ID" value="RXE56765.1"/>
    <property type="molecule type" value="Genomic_DNA"/>
</dbReference>
<comment type="caution">
    <text evidence="1">The sequence shown here is derived from an EMBL/GenBank/DDBJ whole genome shotgun (WGS) entry which is preliminary data.</text>
</comment>
<dbReference type="Proteomes" id="UP000290932">
    <property type="component" value="Unassembled WGS sequence"/>
</dbReference>
<keyword evidence="2" id="KW-1185">Reference proteome</keyword>